<name>A0ABY2JGV1_9MICO</name>
<dbReference type="Proteomes" id="UP000297851">
    <property type="component" value="Unassembled WGS sequence"/>
</dbReference>
<feature type="transmembrane region" description="Helical" evidence="2">
    <location>
        <begin position="100"/>
        <end position="120"/>
    </location>
</feature>
<evidence type="ECO:0000313" key="3">
    <source>
        <dbReference type="EMBL" id="TFD03390.1"/>
    </source>
</evidence>
<keyword evidence="2" id="KW-1133">Transmembrane helix</keyword>
<organism evidence="3 4">
    <name type="scientific">Cryobacterium sandaracinum</name>
    <dbReference type="NCBI Taxonomy" id="1259247"/>
    <lineage>
        <taxon>Bacteria</taxon>
        <taxon>Bacillati</taxon>
        <taxon>Actinomycetota</taxon>
        <taxon>Actinomycetes</taxon>
        <taxon>Micrococcales</taxon>
        <taxon>Microbacteriaceae</taxon>
        <taxon>Cryobacterium</taxon>
    </lineage>
</organism>
<feature type="region of interest" description="Disordered" evidence="1">
    <location>
        <begin position="1"/>
        <end position="67"/>
    </location>
</feature>
<evidence type="ECO:0000313" key="4">
    <source>
        <dbReference type="Proteomes" id="UP000297851"/>
    </source>
</evidence>
<feature type="compositionally biased region" description="Low complexity" evidence="1">
    <location>
        <begin position="1"/>
        <end position="35"/>
    </location>
</feature>
<gene>
    <name evidence="3" type="ORF">E3T25_07195</name>
</gene>
<protein>
    <recommendedName>
        <fullName evidence="5">DUF4190 domain-containing protein</fullName>
    </recommendedName>
</protein>
<evidence type="ECO:0000256" key="2">
    <source>
        <dbReference type="SAM" id="Phobius"/>
    </source>
</evidence>
<keyword evidence="2" id="KW-0812">Transmembrane</keyword>
<keyword evidence="2" id="KW-0472">Membrane</keyword>
<reference evidence="3 4" key="1">
    <citation type="submission" date="2019-03" db="EMBL/GenBank/DDBJ databases">
        <title>Genomics of glacier-inhabiting Cryobacterium strains.</title>
        <authorList>
            <person name="Liu Q."/>
            <person name="Xin Y.-H."/>
        </authorList>
    </citation>
    <scope>NUCLEOTIDE SEQUENCE [LARGE SCALE GENOMIC DNA]</scope>
    <source>
        <strain evidence="3 4">TMT2-16</strain>
    </source>
</reference>
<feature type="transmembrane region" description="Helical" evidence="2">
    <location>
        <begin position="155"/>
        <end position="182"/>
    </location>
</feature>
<comment type="caution">
    <text evidence="3">The sequence shown here is derived from an EMBL/GenBank/DDBJ whole genome shotgun (WGS) entry which is preliminary data.</text>
</comment>
<dbReference type="RefSeq" id="WP_134373345.1">
    <property type="nucleotide sequence ID" value="NZ_SOGO01000021.1"/>
</dbReference>
<sequence length="187" mass="18858">MSDSNNPSNSDVPRVPDVPQVPGVPEVPDVPQVPDIPRDEQGASAAPPAYNGPTPPASVPPAYGAATPPPGYGTPAVTQAPAHGDAYSSPFGAVAAKQPIFSILALVAGVIGVLGSPIVFLPIVGGILGLFIPAAAVVLGFLGKSKEPQARGFWLTGLITGFIGVGLALVSIVIWSVFFATIPNSSY</sequence>
<proteinExistence type="predicted"/>
<accession>A0ABY2JGV1</accession>
<feature type="transmembrane region" description="Helical" evidence="2">
    <location>
        <begin position="126"/>
        <end position="143"/>
    </location>
</feature>
<evidence type="ECO:0008006" key="5">
    <source>
        <dbReference type="Google" id="ProtNLM"/>
    </source>
</evidence>
<keyword evidence="4" id="KW-1185">Reference proteome</keyword>
<evidence type="ECO:0000256" key="1">
    <source>
        <dbReference type="SAM" id="MobiDB-lite"/>
    </source>
</evidence>
<dbReference type="EMBL" id="SOGO01000021">
    <property type="protein sequence ID" value="TFD03390.1"/>
    <property type="molecule type" value="Genomic_DNA"/>
</dbReference>